<dbReference type="Proteomes" id="UP000814140">
    <property type="component" value="Unassembled WGS sequence"/>
</dbReference>
<sequence>MYATCVHTPVASRAARLFLRAAPGVNRSSFPHPNSSPSGPRNRVYAGNCGEKWRWFTAGAHAGTQTWIMGRENTYGRVTTDRYGYSEGIPRASKPAAAGGAGDDECWRQGGLNKQLGDEQEEDLSDNKVEQRMAKRDR</sequence>
<accession>A0ACB8SQG1</accession>
<proteinExistence type="predicted"/>
<protein>
    <submittedName>
        <fullName evidence="1">Uncharacterized protein</fullName>
    </submittedName>
</protein>
<reference evidence="1" key="2">
    <citation type="journal article" date="2022" name="New Phytol.">
        <title>Evolutionary transition to the ectomycorrhizal habit in the genomes of a hyperdiverse lineage of mushroom-forming fungi.</title>
        <authorList>
            <person name="Looney B."/>
            <person name="Miyauchi S."/>
            <person name="Morin E."/>
            <person name="Drula E."/>
            <person name="Courty P.E."/>
            <person name="Kohler A."/>
            <person name="Kuo A."/>
            <person name="LaButti K."/>
            <person name="Pangilinan J."/>
            <person name="Lipzen A."/>
            <person name="Riley R."/>
            <person name="Andreopoulos W."/>
            <person name="He G."/>
            <person name="Johnson J."/>
            <person name="Nolan M."/>
            <person name="Tritt A."/>
            <person name="Barry K.W."/>
            <person name="Grigoriev I.V."/>
            <person name="Nagy L.G."/>
            <person name="Hibbett D."/>
            <person name="Henrissat B."/>
            <person name="Matheny P.B."/>
            <person name="Labbe J."/>
            <person name="Martin F.M."/>
        </authorList>
    </citation>
    <scope>NUCLEOTIDE SEQUENCE</scope>
    <source>
        <strain evidence="1">HHB10654</strain>
    </source>
</reference>
<name>A0ACB8SQG1_9AGAM</name>
<evidence type="ECO:0000313" key="1">
    <source>
        <dbReference type="EMBL" id="KAI0058738.1"/>
    </source>
</evidence>
<comment type="caution">
    <text evidence="1">The sequence shown here is derived from an EMBL/GenBank/DDBJ whole genome shotgun (WGS) entry which is preliminary data.</text>
</comment>
<reference evidence="1" key="1">
    <citation type="submission" date="2021-03" db="EMBL/GenBank/DDBJ databases">
        <authorList>
            <consortium name="DOE Joint Genome Institute"/>
            <person name="Ahrendt S."/>
            <person name="Looney B.P."/>
            <person name="Miyauchi S."/>
            <person name="Morin E."/>
            <person name="Drula E."/>
            <person name="Courty P.E."/>
            <person name="Chicoki N."/>
            <person name="Fauchery L."/>
            <person name="Kohler A."/>
            <person name="Kuo A."/>
            <person name="Labutti K."/>
            <person name="Pangilinan J."/>
            <person name="Lipzen A."/>
            <person name="Riley R."/>
            <person name="Andreopoulos W."/>
            <person name="He G."/>
            <person name="Johnson J."/>
            <person name="Barry K.W."/>
            <person name="Grigoriev I.V."/>
            <person name="Nagy L."/>
            <person name="Hibbett D."/>
            <person name="Henrissat B."/>
            <person name="Matheny P.B."/>
            <person name="Labbe J."/>
            <person name="Martin F."/>
        </authorList>
    </citation>
    <scope>NUCLEOTIDE SEQUENCE</scope>
    <source>
        <strain evidence="1">HHB10654</strain>
    </source>
</reference>
<evidence type="ECO:0000313" key="2">
    <source>
        <dbReference type="Proteomes" id="UP000814140"/>
    </source>
</evidence>
<organism evidence="1 2">
    <name type="scientific">Artomyces pyxidatus</name>
    <dbReference type="NCBI Taxonomy" id="48021"/>
    <lineage>
        <taxon>Eukaryota</taxon>
        <taxon>Fungi</taxon>
        <taxon>Dikarya</taxon>
        <taxon>Basidiomycota</taxon>
        <taxon>Agaricomycotina</taxon>
        <taxon>Agaricomycetes</taxon>
        <taxon>Russulales</taxon>
        <taxon>Auriscalpiaceae</taxon>
        <taxon>Artomyces</taxon>
    </lineage>
</organism>
<gene>
    <name evidence="1" type="ORF">BV25DRAFT_1840773</name>
</gene>
<dbReference type="EMBL" id="MU277232">
    <property type="protein sequence ID" value="KAI0058738.1"/>
    <property type="molecule type" value="Genomic_DNA"/>
</dbReference>
<keyword evidence="2" id="KW-1185">Reference proteome</keyword>